<name>A0A9P8Y9R3_9PEZI</name>
<dbReference type="GeneID" id="70188320"/>
<dbReference type="EMBL" id="JAGTJQ010000005">
    <property type="protein sequence ID" value="KAH7031536.1"/>
    <property type="molecule type" value="Genomic_DNA"/>
</dbReference>
<proteinExistence type="predicted"/>
<evidence type="ECO:0000313" key="3">
    <source>
        <dbReference type="Proteomes" id="UP000756346"/>
    </source>
</evidence>
<keyword evidence="3" id="KW-1185">Reference proteome</keyword>
<dbReference type="AlphaFoldDB" id="A0A9P8Y9R3"/>
<feature type="compositionally biased region" description="Basic and acidic residues" evidence="1">
    <location>
        <begin position="28"/>
        <end position="49"/>
    </location>
</feature>
<reference evidence="2" key="1">
    <citation type="journal article" date="2021" name="Nat. Commun.">
        <title>Genetic determinants of endophytism in the Arabidopsis root mycobiome.</title>
        <authorList>
            <person name="Mesny F."/>
            <person name="Miyauchi S."/>
            <person name="Thiergart T."/>
            <person name="Pickel B."/>
            <person name="Atanasova L."/>
            <person name="Karlsson M."/>
            <person name="Huettel B."/>
            <person name="Barry K.W."/>
            <person name="Haridas S."/>
            <person name="Chen C."/>
            <person name="Bauer D."/>
            <person name="Andreopoulos W."/>
            <person name="Pangilinan J."/>
            <person name="LaButti K."/>
            <person name="Riley R."/>
            <person name="Lipzen A."/>
            <person name="Clum A."/>
            <person name="Drula E."/>
            <person name="Henrissat B."/>
            <person name="Kohler A."/>
            <person name="Grigoriev I.V."/>
            <person name="Martin F.M."/>
            <person name="Hacquard S."/>
        </authorList>
    </citation>
    <scope>NUCLEOTIDE SEQUENCE</scope>
    <source>
        <strain evidence="2">MPI-CAGE-CH-0230</strain>
    </source>
</reference>
<feature type="region of interest" description="Disordered" evidence="1">
    <location>
        <begin position="1"/>
        <end position="158"/>
    </location>
</feature>
<feature type="compositionally biased region" description="Acidic residues" evidence="1">
    <location>
        <begin position="1"/>
        <end position="15"/>
    </location>
</feature>
<dbReference type="OrthoDB" id="5095449at2759"/>
<dbReference type="Proteomes" id="UP000756346">
    <property type="component" value="Unassembled WGS sequence"/>
</dbReference>
<sequence>MDGDNSDSEEDDEAEPPLPRPRPRRRRSVIEYGEHHSLKASEINLKDSDEAVQQSDGQDSRRLRRNREDEDAYHPSSASESGLDEEDGDIRPPQRKRLKISTPTKPTFRTSNGRWTRLNGTSGSQQVQTSASGRMRSGRRSIPSPPSSQGSGNEDVSAQVPTAKFEEYALGDVVRKRVTTYGLATFQLQVVWDSCVNHRRKNPTTERLQYQSPVKKRPTTKRGVSTRARFTPEEDDLPVKLKNQGLAVAGYSRLFTGAFPQRERCVGSLQGRYCTKLKRSD</sequence>
<feature type="compositionally biased region" description="Polar residues" evidence="1">
    <location>
        <begin position="101"/>
        <end position="129"/>
    </location>
</feature>
<gene>
    <name evidence="2" type="ORF">B0I36DRAFT_363215</name>
</gene>
<organism evidence="2 3">
    <name type="scientific">Microdochium trichocladiopsis</name>
    <dbReference type="NCBI Taxonomy" id="1682393"/>
    <lineage>
        <taxon>Eukaryota</taxon>
        <taxon>Fungi</taxon>
        <taxon>Dikarya</taxon>
        <taxon>Ascomycota</taxon>
        <taxon>Pezizomycotina</taxon>
        <taxon>Sordariomycetes</taxon>
        <taxon>Xylariomycetidae</taxon>
        <taxon>Xylariales</taxon>
        <taxon>Microdochiaceae</taxon>
        <taxon>Microdochium</taxon>
    </lineage>
</organism>
<dbReference type="RefSeq" id="XP_046013216.1">
    <property type="nucleotide sequence ID" value="XM_046158774.1"/>
</dbReference>
<accession>A0A9P8Y9R3</accession>
<evidence type="ECO:0000313" key="2">
    <source>
        <dbReference type="EMBL" id="KAH7031536.1"/>
    </source>
</evidence>
<evidence type="ECO:0000256" key="1">
    <source>
        <dbReference type="SAM" id="MobiDB-lite"/>
    </source>
</evidence>
<protein>
    <submittedName>
        <fullName evidence="2">Uncharacterized protein</fullName>
    </submittedName>
</protein>
<comment type="caution">
    <text evidence="2">The sequence shown here is derived from an EMBL/GenBank/DDBJ whole genome shotgun (WGS) entry which is preliminary data.</text>
</comment>